<evidence type="ECO:0000256" key="3">
    <source>
        <dbReference type="ARBA" id="ARBA00022801"/>
    </source>
</evidence>
<keyword evidence="3 5" id="KW-0378">Hydrolase</keyword>
<dbReference type="Gene3D" id="3.40.710.10">
    <property type="entry name" value="DD-peptidase/beta-lactamase superfamily"/>
    <property type="match status" value="1"/>
</dbReference>
<comment type="caution">
    <text evidence="8">The sequence shown here is derived from an EMBL/GenBank/DDBJ whole genome shotgun (WGS) entry which is preliminary data.</text>
</comment>
<dbReference type="InterPro" id="IPR023650">
    <property type="entry name" value="Beta-lactam_class-A_AS"/>
</dbReference>
<dbReference type="Proteomes" id="UP001501480">
    <property type="component" value="Unassembled WGS sequence"/>
</dbReference>
<evidence type="ECO:0000313" key="9">
    <source>
        <dbReference type="Proteomes" id="UP001501480"/>
    </source>
</evidence>
<comment type="similarity">
    <text evidence="1 5">Belongs to the class-A beta-lactamase family.</text>
</comment>
<evidence type="ECO:0000256" key="5">
    <source>
        <dbReference type="RuleBase" id="RU361140"/>
    </source>
</evidence>
<evidence type="ECO:0000259" key="7">
    <source>
        <dbReference type="Pfam" id="PF13354"/>
    </source>
</evidence>
<feature type="signal peptide" evidence="6">
    <location>
        <begin position="1"/>
        <end position="19"/>
    </location>
</feature>
<keyword evidence="4 5" id="KW-0046">Antibiotic resistance</keyword>
<dbReference type="PROSITE" id="PS00146">
    <property type="entry name" value="BETA_LACTAMASE_A"/>
    <property type="match status" value="1"/>
</dbReference>
<name>A0ABN2VWE4_9ACTN</name>
<evidence type="ECO:0000256" key="2">
    <source>
        <dbReference type="ARBA" id="ARBA00012865"/>
    </source>
</evidence>
<evidence type="ECO:0000256" key="4">
    <source>
        <dbReference type="ARBA" id="ARBA00023251"/>
    </source>
</evidence>
<proteinExistence type="inferred from homology"/>
<evidence type="ECO:0000313" key="8">
    <source>
        <dbReference type="EMBL" id="GAA2074450.1"/>
    </source>
</evidence>
<accession>A0ABN2VWE4</accession>
<dbReference type="InterPro" id="IPR012338">
    <property type="entry name" value="Beta-lactam/transpept-like"/>
</dbReference>
<dbReference type="PANTHER" id="PTHR35333:SF3">
    <property type="entry name" value="BETA-LACTAMASE-TYPE TRANSPEPTIDASE FOLD CONTAINING PROTEIN"/>
    <property type="match status" value="1"/>
</dbReference>
<dbReference type="PANTHER" id="PTHR35333">
    <property type="entry name" value="BETA-LACTAMASE"/>
    <property type="match status" value="1"/>
</dbReference>
<feature type="chain" id="PRO_5045350903" description="Beta-lactamase" evidence="6">
    <location>
        <begin position="20"/>
        <end position="298"/>
    </location>
</feature>
<feature type="domain" description="Beta-lactamase class A catalytic" evidence="7">
    <location>
        <begin position="56"/>
        <end position="272"/>
    </location>
</feature>
<gene>
    <name evidence="8" type="primary">bla</name>
    <name evidence="8" type="ORF">GCM10009821_11510</name>
</gene>
<dbReference type="PROSITE" id="PS51257">
    <property type="entry name" value="PROKAR_LIPOPROTEIN"/>
    <property type="match status" value="1"/>
</dbReference>
<dbReference type="EC" id="3.5.2.6" evidence="2 5"/>
<organism evidence="8 9">
    <name type="scientific">Aeromicrobium halocynthiae</name>
    <dbReference type="NCBI Taxonomy" id="560557"/>
    <lineage>
        <taxon>Bacteria</taxon>
        <taxon>Bacillati</taxon>
        <taxon>Actinomycetota</taxon>
        <taxon>Actinomycetes</taxon>
        <taxon>Propionibacteriales</taxon>
        <taxon>Nocardioidaceae</taxon>
        <taxon>Aeromicrobium</taxon>
    </lineage>
</organism>
<keyword evidence="6" id="KW-0732">Signal</keyword>
<evidence type="ECO:0000256" key="6">
    <source>
        <dbReference type="SAM" id="SignalP"/>
    </source>
</evidence>
<dbReference type="InterPro" id="IPR045155">
    <property type="entry name" value="Beta-lactam_cat"/>
</dbReference>
<evidence type="ECO:0000256" key="1">
    <source>
        <dbReference type="ARBA" id="ARBA00009009"/>
    </source>
</evidence>
<protein>
    <recommendedName>
        <fullName evidence="2 5">Beta-lactamase</fullName>
        <ecNumber evidence="2 5">3.5.2.6</ecNumber>
    </recommendedName>
</protein>
<dbReference type="PRINTS" id="PR00118">
    <property type="entry name" value="BLACTAMASEA"/>
</dbReference>
<dbReference type="EMBL" id="BAAAPY010000003">
    <property type="protein sequence ID" value="GAA2074450.1"/>
    <property type="molecule type" value="Genomic_DNA"/>
</dbReference>
<dbReference type="Pfam" id="PF13354">
    <property type="entry name" value="Beta-lactamase2"/>
    <property type="match status" value="1"/>
</dbReference>
<comment type="catalytic activity">
    <reaction evidence="5">
        <text>a beta-lactam + H2O = a substituted beta-amino acid</text>
        <dbReference type="Rhea" id="RHEA:20401"/>
        <dbReference type="ChEBI" id="CHEBI:15377"/>
        <dbReference type="ChEBI" id="CHEBI:35627"/>
        <dbReference type="ChEBI" id="CHEBI:140347"/>
        <dbReference type="EC" id="3.5.2.6"/>
    </reaction>
</comment>
<dbReference type="SUPFAM" id="SSF56601">
    <property type="entry name" value="beta-lactamase/transpeptidase-like"/>
    <property type="match status" value="1"/>
</dbReference>
<keyword evidence="9" id="KW-1185">Reference proteome</keyword>
<reference evidence="8 9" key="1">
    <citation type="journal article" date="2019" name="Int. J. Syst. Evol. Microbiol.">
        <title>The Global Catalogue of Microorganisms (GCM) 10K type strain sequencing project: providing services to taxonomists for standard genome sequencing and annotation.</title>
        <authorList>
            <consortium name="The Broad Institute Genomics Platform"/>
            <consortium name="The Broad Institute Genome Sequencing Center for Infectious Disease"/>
            <person name="Wu L."/>
            <person name="Ma J."/>
        </authorList>
    </citation>
    <scope>NUCLEOTIDE SEQUENCE [LARGE SCALE GENOMIC DNA]</scope>
    <source>
        <strain evidence="8 9">JCM 15749</strain>
    </source>
</reference>
<sequence>MRNAVAVALLPALVLAGCATEGGEAPEAEGGPTTGPVVDVSGDLGALEERFDARVGVVAVDLQDGRRVEHRGDERFGYASTVKVFVAAALLDATDEVRRGERVEWSQADIDAAGYSPLTQESLDEGLTLDELAEAAVRESDNTATNLVLERLGGPAGLENALRSAGDEETSVDAVEPGINDVTPGEPANTTTPAAFAALLESIAKGDWLESADRERLFDWMSGNATGDPLIRAGAPEGWIVLDKSGGAGPRRGDVALVHPPGREPIVLVVLTERNDLSADYDDALVAEAAALVLGALD</sequence>
<dbReference type="NCBIfam" id="NF033103">
    <property type="entry name" value="bla_class_A"/>
    <property type="match status" value="1"/>
</dbReference>
<dbReference type="InterPro" id="IPR000871">
    <property type="entry name" value="Beta-lactam_class-A"/>
</dbReference>